<gene>
    <name evidence="3" type="ORF">NLI96_g10652</name>
</gene>
<name>A0AAD5YBR8_9APHY</name>
<feature type="domain" description="Fungal-type protein kinase" evidence="2">
    <location>
        <begin position="178"/>
        <end position="370"/>
    </location>
</feature>
<proteinExistence type="predicted"/>
<feature type="compositionally biased region" description="Basic and acidic residues" evidence="1">
    <location>
        <begin position="98"/>
        <end position="119"/>
    </location>
</feature>
<feature type="region of interest" description="Disordered" evidence="1">
    <location>
        <begin position="633"/>
        <end position="653"/>
    </location>
</feature>
<evidence type="ECO:0000313" key="3">
    <source>
        <dbReference type="EMBL" id="KAJ3477167.1"/>
    </source>
</evidence>
<evidence type="ECO:0000259" key="2">
    <source>
        <dbReference type="Pfam" id="PF17667"/>
    </source>
</evidence>
<sequence>MEGLWVEMHSTEFRERFFPGEVDIPTSQKKLLQKLPEVAFETLETSTDTYSHLIAAFQPALGDNYVLRDTGLPSLNAEETHVFDLAIYKKCAPDDPETGCHELEESERESSGENPERKPHLARCCPRHVVVPFEVKMADEANDPFGEETGKLVLSQTQNGINSRGKISEQVGFIQRFQHRTFLFSVHVYRRIARIIRWDRAGAIVTTPFDYTTNPEILLSFLLRVSVMTDEELGYDPTVVPADDDKISELMQHDYPKHLQKPFRKAFLDHKGFLQQVTISDRVFIIGELHFGTWSATGRGTKGYIAYDVAEKKLCYIKDSWRNPRGHTEHETYELLRAAQVQNIATCIVGEDVTGPRQMTVTQAHLRNEMYRNLSNRVHYRVVLREIGLPLSRYKNSGQLCKVVYDAFNAHSQAWEAGVLHRDISDSNIVIFIHGDGTIQGLLLDWDLCKYKTELANGATAISRSVKSFPSRLAKFVYDMYYEHETNVGGLAIGGRSKMKLIAGNNFEEIQSDCSQGLEKLILDLLELCHRHYSAMKPQLRQWQKENRQEQSRLFMSDQVAKGHKTIKIPSRNNEKIDPIQLNAEDLVLNSHKDMHDILYRAVQAASQGVSDLWPEDDKTTDQLPEQLRKAIANSSMENIKANSKGQEATLGA</sequence>
<keyword evidence="4" id="KW-1185">Reference proteome</keyword>
<protein>
    <recommendedName>
        <fullName evidence="2">Fungal-type protein kinase domain-containing protein</fullName>
    </recommendedName>
</protein>
<dbReference type="InterPro" id="IPR011009">
    <property type="entry name" value="Kinase-like_dom_sf"/>
</dbReference>
<feature type="domain" description="Fungal-type protein kinase" evidence="2">
    <location>
        <begin position="371"/>
        <end position="453"/>
    </location>
</feature>
<reference evidence="3" key="1">
    <citation type="submission" date="2022-07" db="EMBL/GenBank/DDBJ databases">
        <title>Genome Sequence of Physisporinus lineatus.</title>
        <authorList>
            <person name="Buettner E."/>
        </authorList>
    </citation>
    <scope>NUCLEOTIDE SEQUENCE</scope>
    <source>
        <strain evidence="3">VT162</strain>
    </source>
</reference>
<evidence type="ECO:0000256" key="1">
    <source>
        <dbReference type="SAM" id="MobiDB-lite"/>
    </source>
</evidence>
<dbReference type="PANTHER" id="PTHR38248">
    <property type="entry name" value="FUNK1 6"/>
    <property type="match status" value="1"/>
</dbReference>
<evidence type="ECO:0000313" key="4">
    <source>
        <dbReference type="Proteomes" id="UP001212997"/>
    </source>
</evidence>
<comment type="caution">
    <text evidence="3">The sequence shown here is derived from an EMBL/GenBank/DDBJ whole genome shotgun (WGS) entry which is preliminary data.</text>
</comment>
<dbReference type="AlphaFoldDB" id="A0AAD5YBR8"/>
<dbReference type="PANTHER" id="PTHR38248:SF2">
    <property type="entry name" value="FUNK1 11"/>
    <property type="match status" value="1"/>
</dbReference>
<feature type="compositionally biased region" description="Polar residues" evidence="1">
    <location>
        <begin position="633"/>
        <end position="647"/>
    </location>
</feature>
<dbReference type="EMBL" id="JANAWD010000624">
    <property type="protein sequence ID" value="KAJ3477167.1"/>
    <property type="molecule type" value="Genomic_DNA"/>
</dbReference>
<dbReference type="SUPFAM" id="SSF56112">
    <property type="entry name" value="Protein kinase-like (PK-like)"/>
    <property type="match status" value="1"/>
</dbReference>
<feature type="region of interest" description="Disordered" evidence="1">
    <location>
        <begin position="97"/>
        <end position="119"/>
    </location>
</feature>
<dbReference type="Pfam" id="PF17667">
    <property type="entry name" value="Pkinase_fungal"/>
    <property type="match status" value="2"/>
</dbReference>
<organism evidence="3 4">
    <name type="scientific">Meripilus lineatus</name>
    <dbReference type="NCBI Taxonomy" id="2056292"/>
    <lineage>
        <taxon>Eukaryota</taxon>
        <taxon>Fungi</taxon>
        <taxon>Dikarya</taxon>
        <taxon>Basidiomycota</taxon>
        <taxon>Agaricomycotina</taxon>
        <taxon>Agaricomycetes</taxon>
        <taxon>Polyporales</taxon>
        <taxon>Meripilaceae</taxon>
        <taxon>Meripilus</taxon>
    </lineage>
</organism>
<dbReference type="InterPro" id="IPR040976">
    <property type="entry name" value="Pkinase_fungal"/>
</dbReference>
<dbReference type="Proteomes" id="UP001212997">
    <property type="component" value="Unassembled WGS sequence"/>
</dbReference>
<accession>A0AAD5YBR8</accession>